<sequence length="284" mass="32781">MNLIERALLPLGRICPALYEFIWFGLKQAWACIFGALLLIGILITRVWYPDIPLARYDALVFYAVAIQVLMLVLKLESWREICVIFLFHLMATAMELFKTSEEIGSWAYPENSFLRIYNVPLFAGFMYSAVGSYMARAWRGFHFHFTEFPPLWLAGAISVLAYLNFFTHHYFPDIRWILIATGAVAFWKTRIHFKPKNRTLKMPLLIGFLLVSLTIFIAENLGTIARAWTYPDQKSGWKPVHFSKLSAWYLLMQLSFVLIYALRQLEAKLGVNGPEKIIPGKAI</sequence>
<feature type="transmembrane region" description="Helical" evidence="1">
    <location>
        <begin position="246"/>
        <end position="263"/>
    </location>
</feature>
<organism evidence="2 3">
    <name type="scientific">Luteolibacter algae</name>
    <dbReference type="NCBI Taxonomy" id="454151"/>
    <lineage>
        <taxon>Bacteria</taxon>
        <taxon>Pseudomonadati</taxon>
        <taxon>Verrucomicrobiota</taxon>
        <taxon>Verrucomicrobiia</taxon>
        <taxon>Verrucomicrobiales</taxon>
        <taxon>Verrucomicrobiaceae</taxon>
        <taxon>Luteolibacter</taxon>
    </lineage>
</organism>
<feature type="transmembrane region" description="Helical" evidence="1">
    <location>
        <begin position="29"/>
        <end position="49"/>
    </location>
</feature>
<feature type="transmembrane region" description="Helical" evidence="1">
    <location>
        <begin position="151"/>
        <end position="169"/>
    </location>
</feature>
<feature type="transmembrane region" description="Helical" evidence="1">
    <location>
        <begin position="118"/>
        <end position="139"/>
    </location>
</feature>
<evidence type="ECO:0000313" key="3">
    <source>
        <dbReference type="Proteomes" id="UP001597375"/>
    </source>
</evidence>
<reference evidence="3" key="1">
    <citation type="journal article" date="2019" name="Int. J. Syst. Evol. Microbiol.">
        <title>The Global Catalogue of Microorganisms (GCM) 10K type strain sequencing project: providing services to taxonomists for standard genome sequencing and annotation.</title>
        <authorList>
            <consortium name="The Broad Institute Genomics Platform"/>
            <consortium name="The Broad Institute Genome Sequencing Center for Infectious Disease"/>
            <person name="Wu L."/>
            <person name="Ma J."/>
        </authorList>
    </citation>
    <scope>NUCLEOTIDE SEQUENCE [LARGE SCALE GENOMIC DNA]</scope>
    <source>
        <strain evidence="3">CGMCC 4.7106</strain>
    </source>
</reference>
<dbReference type="RefSeq" id="WP_386821303.1">
    <property type="nucleotide sequence ID" value="NZ_JBHUIT010000034.1"/>
</dbReference>
<evidence type="ECO:0000256" key="1">
    <source>
        <dbReference type="SAM" id="Phobius"/>
    </source>
</evidence>
<keyword evidence="1" id="KW-0472">Membrane</keyword>
<protein>
    <submittedName>
        <fullName evidence="2">DUF817 domain-containing protein</fullName>
    </submittedName>
</protein>
<gene>
    <name evidence="2" type="ORF">ACFSSA_14570</name>
</gene>
<keyword evidence="3" id="KW-1185">Reference proteome</keyword>
<feature type="transmembrane region" description="Helical" evidence="1">
    <location>
        <begin position="55"/>
        <end position="74"/>
    </location>
</feature>
<evidence type="ECO:0000313" key="2">
    <source>
        <dbReference type="EMBL" id="MFD2257903.1"/>
    </source>
</evidence>
<comment type="caution">
    <text evidence="2">The sequence shown here is derived from an EMBL/GenBank/DDBJ whole genome shotgun (WGS) entry which is preliminary data.</text>
</comment>
<keyword evidence="1" id="KW-0812">Transmembrane</keyword>
<accession>A0ABW5DA03</accession>
<name>A0ABW5DA03_9BACT</name>
<proteinExistence type="predicted"/>
<keyword evidence="1" id="KW-1133">Transmembrane helix</keyword>
<dbReference type="Proteomes" id="UP001597375">
    <property type="component" value="Unassembled WGS sequence"/>
</dbReference>
<feature type="transmembrane region" description="Helical" evidence="1">
    <location>
        <begin position="204"/>
        <end position="226"/>
    </location>
</feature>
<dbReference type="EMBL" id="JBHUIT010000034">
    <property type="protein sequence ID" value="MFD2257903.1"/>
    <property type="molecule type" value="Genomic_DNA"/>
</dbReference>
<dbReference type="Pfam" id="PF05675">
    <property type="entry name" value="DUF817"/>
    <property type="match status" value="1"/>
</dbReference>
<dbReference type="InterPro" id="IPR008535">
    <property type="entry name" value="DUF817"/>
</dbReference>
<dbReference type="PIRSF" id="PIRSF009141">
    <property type="entry name" value="UCP009141"/>
    <property type="match status" value="1"/>
</dbReference>